<proteinExistence type="inferred from homology"/>
<keyword evidence="12 18" id="KW-0675">Receptor</keyword>
<keyword evidence="7" id="KW-0732">Signal</keyword>
<evidence type="ECO:0000256" key="16">
    <source>
        <dbReference type="SAM" id="Phobius"/>
    </source>
</evidence>
<dbReference type="InterPro" id="IPR012910">
    <property type="entry name" value="Plug_dom"/>
</dbReference>
<dbReference type="InterPro" id="IPR011662">
    <property type="entry name" value="Secretin/TonB_short_N"/>
</dbReference>
<evidence type="ECO:0000256" key="11">
    <source>
        <dbReference type="ARBA" id="ARBA00023136"/>
    </source>
</evidence>
<dbReference type="InterPro" id="IPR010105">
    <property type="entry name" value="TonB_sidphr_rcpt"/>
</dbReference>
<evidence type="ECO:0000256" key="9">
    <source>
        <dbReference type="ARBA" id="ARBA00023065"/>
    </source>
</evidence>
<feature type="transmembrane region" description="Helical" evidence="16">
    <location>
        <begin position="41"/>
        <end position="59"/>
    </location>
</feature>
<dbReference type="InterPro" id="IPR037066">
    <property type="entry name" value="Plug_dom_sf"/>
</dbReference>
<keyword evidence="6 14" id="KW-0812">Transmembrane</keyword>
<evidence type="ECO:0000256" key="3">
    <source>
        <dbReference type="ARBA" id="ARBA00022448"/>
    </source>
</evidence>
<dbReference type="InterPro" id="IPR000531">
    <property type="entry name" value="Beta-barrel_TonB"/>
</dbReference>
<organism evidence="18 19">
    <name type="scientific">Rhizobium helianthi</name>
    <dbReference type="NCBI Taxonomy" id="1132695"/>
    <lineage>
        <taxon>Bacteria</taxon>
        <taxon>Pseudomonadati</taxon>
        <taxon>Pseudomonadota</taxon>
        <taxon>Alphaproteobacteria</taxon>
        <taxon>Hyphomicrobiales</taxon>
        <taxon>Rhizobiaceae</taxon>
        <taxon>Rhizobium/Agrobacterium group</taxon>
        <taxon>Rhizobium</taxon>
    </lineage>
</organism>
<dbReference type="PROSITE" id="PS52016">
    <property type="entry name" value="TONB_DEPENDENT_REC_3"/>
    <property type="match status" value="1"/>
</dbReference>
<dbReference type="Gene3D" id="3.55.50.30">
    <property type="match status" value="1"/>
</dbReference>
<reference evidence="19" key="1">
    <citation type="journal article" date="2019" name="Int. J. Syst. Evol. Microbiol.">
        <title>The Global Catalogue of Microorganisms (GCM) 10K type strain sequencing project: providing services to taxonomists for standard genome sequencing and annotation.</title>
        <authorList>
            <consortium name="The Broad Institute Genomics Platform"/>
            <consortium name="The Broad Institute Genome Sequencing Center for Infectious Disease"/>
            <person name="Wu L."/>
            <person name="Ma J."/>
        </authorList>
    </citation>
    <scope>NUCLEOTIDE SEQUENCE [LARGE SCALE GENOMIC DNA]</scope>
    <source>
        <strain evidence="19">CG52</strain>
    </source>
</reference>
<dbReference type="Pfam" id="PF07660">
    <property type="entry name" value="STN"/>
    <property type="match status" value="1"/>
</dbReference>
<keyword evidence="4 14" id="KW-1134">Transmembrane beta strand</keyword>
<protein>
    <submittedName>
        <fullName evidence="18">TonB-dependent siderophore receptor</fullName>
    </submittedName>
</protein>
<evidence type="ECO:0000259" key="17">
    <source>
        <dbReference type="SMART" id="SM00965"/>
    </source>
</evidence>
<feature type="domain" description="Secretin/TonB short N-terminal" evidence="17">
    <location>
        <begin position="95"/>
        <end position="146"/>
    </location>
</feature>
<evidence type="ECO:0000256" key="10">
    <source>
        <dbReference type="ARBA" id="ARBA00023077"/>
    </source>
</evidence>
<comment type="similarity">
    <text evidence="2 14 15">Belongs to the TonB-dependent receptor family.</text>
</comment>
<evidence type="ECO:0000256" key="1">
    <source>
        <dbReference type="ARBA" id="ARBA00004571"/>
    </source>
</evidence>
<dbReference type="NCBIfam" id="TIGR01783">
    <property type="entry name" value="TonB-siderophor"/>
    <property type="match status" value="1"/>
</dbReference>
<evidence type="ECO:0000256" key="14">
    <source>
        <dbReference type="PROSITE-ProRule" id="PRU01360"/>
    </source>
</evidence>
<keyword evidence="11 14" id="KW-0472">Membrane</keyword>
<dbReference type="Pfam" id="PF07715">
    <property type="entry name" value="Plug"/>
    <property type="match status" value="1"/>
</dbReference>
<name>A0ABW4M875_9HYPH</name>
<dbReference type="CDD" id="cd01347">
    <property type="entry name" value="ligand_gated_channel"/>
    <property type="match status" value="1"/>
</dbReference>
<sequence length="824" mass="88961">MAYDAHLSWGLVERVWTSMVSGKNSRGDMVAYERRRQRTNVLLASSILACIAGLLPAAAHAQARAVASATETVSFQIAAQPLSTAINTFIRQSGWQISYSSALAVGKTSTAVSGSLTPSAALQRLVQGTGLTVRISGPGSAALVNPQAADAGGIAAGGTTVLDPILVTGESNGVDTFVPSRSIGALKTSAQLIEVPQSVSVVGRKQLDAQNAQSVSEALRYVPGVAIETYGPDPKGYDWIMMRGFNAQATSSYLDGLRQVSSSYSFFRTDPYALDSVEVLRGPSSALYGQSDAGGIVNKTSKKPTEDDVRQIELQYGSHDRKQVAFDVGGAVNEEKSILYRVIGVARNANTQFEYSNGAQIGDDRLMIQPAVTWKPDEDTTLTVTGQALKDKSGGTIMLFTPTNILLGDPNFNQSTQEQQSIGYEFEHRFDETWTFRQSARYGHVDFTLDNLFLSGLGASGLSRIARHFDESLDAFTIDNQALAEFDTGALSHQALFGIDYSWSAADVRRFQGSAPSLNPYAPVYGVTVPVPTTPMISYTERYSQTGIYAQDQIKFGNGFVATLGGRYDWLDLDTHNRLLGADTRIDVGRFSGRAGLSYVSSFGIAPYVSYSQSFVPNSGVDEKGNTFDPSNGRQWEVGVKYQPTGFEGLFTIAYFDIEKTNVLNYLSNGFALATGEIASRGLELEGKLSLGGGWDFVGSYTYTDAEITRDATGNVGKRPMLVPEQQASAWLNYTFETGLLEGASIGAGVRHVGKVYGNNANTFSVPSRTLVDLGASYRINEHAKVSVNATNLFDKKYFSTCEASYSCYQGDRRTIIGKLTIDF</sequence>
<dbReference type="RefSeq" id="WP_377404606.1">
    <property type="nucleotide sequence ID" value="NZ_JBHUEQ010000036.1"/>
</dbReference>
<evidence type="ECO:0000256" key="4">
    <source>
        <dbReference type="ARBA" id="ARBA00022452"/>
    </source>
</evidence>
<dbReference type="EMBL" id="JBHUEQ010000036">
    <property type="protein sequence ID" value="MFD1747394.1"/>
    <property type="molecule type" value="Genomic_DNA"/>
</dbReference>
<evidence type="ECO:0000256" key="8">
    <source>
        <dbReference type="ARBA" id="ARBA00023004"/>
    </source>
</evidence>
<keyword evidence="16" id="KW-1133">Transmembrane helix</keyword>
<keyword evidence="8" id="KW-0408">Iron</keyword>
<keyword evidence="19" id="KW-1185">Reference proteome</keyword>
<keyword evidence="9" id="KW-0406">Ion transport</keyword>
<dbReference type="Pfam" id="PF00593">
    <property type="entry name" value="TonB_dep_Rec_b-barrel"/>
    <property type="match status" value="1"/>
</dbReference>
<gene>
    <name evidence="18" type="ORF">ACFSE1_18140</name>
</gene>
<keyword evidence="5" id="KW-0410">Iron transport</keyword>
<evidence type="ECO:0000313" key="19">
    <source>
        <dbReference type="Proteomes" id="UP001597322"/>
    </source>
</evidence>
<dbReference type="InterPro" id="IPR036942">
    <property type="entry name" value="Beta-barrel_TonB_sf"/>
</dbReference>
<evidence type="ECO:0000256" key="5">
    <source>
        <dbReference type="ARBA" id="ARBA00022496"/>
    </source>
</evidence>
<comment type="caution">
    <text evidence="18">The sequence shown here is derived from an EMBL/GenBank/DDBJ whole genome shotgun (WGS) entry which is preliminary data.</text>
</comment>
<dbReference type="InterPro" id="IPR039426">
    <property type="entry name" value="TonB-dep_rcpt-like"/>
</dbReference>
<evidence type="ECO:0000256" key="12">
    <source>
        <dbReference type="ARBA" id="ARBA00023170"/>
    </source>
</evidence>
<dbReference type="PANTHER" id="PTHR32552:SF68">
    <property type="entry name" value="FERRICHROME OUTER MEMBRANE TRANSPORTER_PHAGE RECEPTOR"/>
    <property type="match status" value="1"/>
</dbReference>
<keyword evidence="10 15" id="KW-0798">TonB box</keyword>
<dbReference type="Proteomes" id="UP001597322">
    <property type="component" value="Unassembled WGS sequence"/>
</dbReference>
<evidence type="ECO:0000256" key="7">
    <source>
        <dbReference type="ARBA" id="ARBA00022729"/>
    </source>
</evidence>
<dbReference type="Gene3D" id="2.40.170.20">
    <property type="entry name" value="TonB-dependent receptor, beta-barrel domain"/>
    <property type="match status" value="1"/>
</dbReference>
<dbReference type="PANTHER" id="PTHR32552">
    <property type="entry name" value="FERRICHROME IRON RECEPTOR-RELATED"/>
    <property type="match status" value="1"/>
</dbReference>
<evidence type="ECO:0000256" key="2">
    <source>
        <dbReference type="ARBA" id="ARBA00009810"/>
    </source>
</evidence>
<dbReference type="SUPFAM" id="SSF56935">
    <property type="entry name" value="Porins"/>
    <property type="match status" value="1"/>
</dbReference>
<keyword evidence="3 14" id="KW-0813">Transport</keyword>
<evidence type="ECO:0000256" key="13">
    <source>
        <dbReference type="ARBA" id="ARBA00023237"/>
    </source>
</evidence>
<comment type="subcellular location">
    <subcellularLocation>
        <location evidence="1 14">Cell outer membrane</location>
        <topology evidence="1 14">Multi-pass membrane protein</topology>
    </subcellularLocation>
</comment>
<evidence type="ECO:0000313" key="18">
    <source>
        <dbReference type="EMBL" id="MFD1747394.1"/>
    </source>
</evidence>
<keyword evidence="13 14" id="KW-0998">Cell outer membrane</keyword>
<evidence type="ECO:0000256" key="6">
    <source>
        <dbReference type="ARBA" id="ARBA00022692"/>
    </source>
</evidence>
<dbReference type="SMART" id="SM00965">
    <property type="entry name" value="STN"/>
    <property type="match status" value="1"/>
</dbReference>
<dbReference type="Gene3D" id="2.170.130.10">
    <property type="entry name" value="TonB-dependent receptor, plug domain"/>
    <property type="match status" value="1"/>
</dbReference>
<evidence type="ECO:0000256" key="15">
    <source>
        <dbReference type="RuleBase" id="RU003357"/>
    </source>
</evidence>
<accession>A0ABW4M875</accession>